<dbReference type="InterPro" id="IPR001647">
    <property type="entry name" value="HTH_TetR"/>
</dbReference>
<dbReference type="InterPro" id="IPR009057">
    <property type="entry name" value="Homeodomain-like_sf"/>
</dbReference>
<comment type="caution">
    <text evidence="6">The sequence shown here is derived from an EMBL/GenBank/DDBJ whole genome shotgun (WGS) entry which is preliminary data.</text>
</comment>
<evidence type="ECO:0000313" key="7">
    <source>
        <dbReference type="EMBL" id="TDW55867.1"/>
    </source>
</evidence>
<keyword evidence="9" id="KW-1185">Reference proteome</keyword>
<dbReference type="Proteomes" id="UP000295058">
    <property type="component" value="Unassembled WGS sequence"/>
</dbReference>
<evidence type="ECO:0000256" key="4">
    <source>
        <dbReference type="PROSITE-ProRule" id="PRU00335"/>
    </source>
</evidence>
<dbReference type="SUPFAM" id="SSF48498">
    <property type="entry name" value="Tetracyclin repressor-like, C-terminal domain"/>
    <property type="match status" value="1"/>
</dbReference>
<dbReference type="Proteomes" id="UP000243640">
    <property type="component" value="Unassembled WGS sequence"/>
</dbReference>
<reference evidence="6 8" key="1">
    <citation type="submission" date="2017-08" db="EMBL/GenBank/DDBJ databases">
        <title>Draft Genome Sequence of the Marine Bacterium Oceanimonas baumannii ATCC 700832.</title>
        <authorList>
            <person name="Mcclelland W.D."/>
            <person name="Brennan M.A."/>
            <person name="Trachtenberg A.M."/>
            <person name="Maclea K.S."/>
        </authorList>
    </citation>
    <scope>NUCLEOTIDE SEQUENCE [LARGE SCALE GENOMIC DNA]</scope>
    <source>
        <strain evidence="6 8">ATCC 700832</strain>
    </source>
</reference>
<gene>
    <name evidence="6" type="ORF">B6S09_12090</name>
    <name evidence="7" type="ORF">LY04_03194</name>
</gene>
<evidence type="ECO:0000313" key="6">
    <source>
        <dbReference type="EMBL" id="OYD23670.1"/>
    </source>
</evidence>
<organism evidence="6 8">
    <name type="scientific">Oceanimonas baumannii</name>
    <dbReference type="NCBI Taxonomy" id="129578"/>
    <lineage>
        <taxon>Bacteria</taxon>
        <taxon>Pseudomonadati</taxon>
        <taxon>Pseudomonadota</taxon>
        <taxon>Gammaproteobacteria</taxon>
        <taxon>Aeromonadales</taxon>
        <taxon>Aeromonadaceae</taxon>
        <taxon>Oceanimonas</taxon>
    </lineage>
</organism>
<dbReference type="OrthoDB" id="116240at2"/>
<sequence length="196" mass="21673">MDKRQQLVTTAFDLFYRQGIHAVGINQILQESGIAKKTLYHHFAGKEALVAAVISYRDRVFLEWLEKRLEQEKFTAEGVIEALFTALDDWINDRETTLTAFHGCFFINTCAEYGDPGHELHRQCAQHKTAATRMLASCLLKTGLEEQAAGELAYALSLLKEGAIVLAQVQGDKQAALQAKALALSLASSVYSAKTP</sequence>
<dbReference type="Gene3D" id="1.10.357.10">
    <property type="entry name" value="Tetracycline Repressor, domain 2"/>
    <property type="match status" value="1"/>
</dbReference>
<name>A0A235CGK3_9GAMM</name>
<keyword evidence="1" id="KW-0805">Transcription regulation</keyword>
<evidence type="ECO:0000259" key="5">
    <source>
        <dbReference type="PROSITE" id="PS50977"/>
    </source>
</evidence>
<evidence type="ECO:0000256" key="3">
    <source>
        <dbReference type="ARBA" id="ARBA00023163"/>
    </source>
</evidence>
<dbReference type="PRINTS" id="PR00455">
    <property type="entry name" value="HTHTETR"/>
</dbReference>
<feature type="DNA-binding region" description="H-T-H motif" evidence="4">
    <location>
        <begin position="24"/>
        <end position="43"/>
    </location>
</feature>
<dbReference type="InterPro" id="IPR054156">
    <property type="entry name" value="YxaF_TetR_C"/>
</dbReference>
<keyword evidence="3" id="KW-0804">Transcription</keyword>
<dbReference type="SUPFAM" id="SSF46689">
    <property type="entry name" value="Homeodomain-like"/>
    <property type="match status" value="1"/>
</dbReference>
<protein>
    <submittedName>
        <fullName evidence="6">TetR family transcriptional regulator</fullName>
    </submittedName>
</protein>
<reference evidence="7 9" key="2">
    <citation type="submission" date="2019-03" db="EMBL/GenBank/DDBJ databases">
        <title>Genomic Encyclopedia of Archaeal and Bacterial Type Strains, Phase II (KMG-II): from individual species to whole genera.</title>
        <authorList>
            <person name="Goeker M."/>
        </authorList>
    </citation>
    <scope>NUCLEOTIDE SEQUENCE [LARGE SCALE GENOMIC DNA]</scope>
    <source>
        <strain evidence="7 9">DSM 15594</strain>
    </source>
</reference>
<dbReference type="RefSeq" id="WP_094278742.1">
    <property type="nucleotide sequence ID" value="NZ_NQJF01000009.1"/>
</dbReference>
<dbReference type="Pfam" id="PF00440">
    <property type="entry name" value="TetR_N"/>
    <property type="match status" value="1"/>
</dbReference>
<dbReference type="Pfam" id="PF21993">
    <property type="entry name" value="TetR_C_13_2"/>
    <property type="match status" value="1"/>
</dbReference>
<dbReference type="GO" id="GO:0003677">
    <property type="term" value="F:DNA binding"/>
    <property type="evidence" value="ECO:0007669"/>
    <property type="project" value="UniProtKB-UniRule"/>
</dbReference>
<dbReference type="PROSITE" id="PS50977">
    <property type="entry name" value="HTH_TETR_2"/>
    <property type="match status" value="1"/>
</dbReference>
<accession>A0A235CGK3</accession>
<evidence type="ECO:0000256" key="2">
    <source>
        <dbReference type="ARBA" id="ARBA00023125"/>
    </source>
</evidence>
<dbReference type="EMBL" id="SODO01000016">
    <property type="protein sequence ID" value="TDW55867.1"/>
    <property type="molecule type" value="Genomic_DNA"/>
</dbReference>
<dbReference type="AlphaFoldDB" id="A0A235CGK3"/>
<keyword evidence="2 4" id="KW-0238">DNA-binding</keyword>
<proteinExistence type="predicted"/>
<dbReference type="EMBL" id="NQJF01000009">
    <property type="protein sequence ID" value="OYD23670.1"/>
    <property type="molecule type" value="Genomic_DNA"/>
</dbReference>
<dbReference type="InterPro" id="IPR036271">
    <property type="entry name" value="Tet_transcr_reg_TetR-rel_C_sf"/>
</dbReference>
<dbReference type="PANTHER" id="PTHR47506:SF3">
    <property type="entry name" value="HTH-TYPE TRANSCRIPTIONAL REGULATOR LMRA"/>
    <property type="match status" value="1"/>
</dbReference>
<dbReference type="PANTHER" id="PTHR47506">
    <property type="entry name" value="TRANSCRIPTIONAL REGULATORY PROTEIN"/>
    <property type="match status" value="1"/>
</dbReference>
<evidence type="ECO:0000256" key="1">
    <source>
        <dbReference type="ARBA" id="ARBA00023015"/>
    </source>
</evidence>
<feature type="domain" description="HTH tetR-type" evidence="5">
    <location>
        <begin position="1"/>
        <end position="61"/>
    </location>
</feature>
<evidence type="ECO:0000313" key="8">
    <source>
        <dbReference type="Proteomes" id="UP000243640"/>
    </source>
</evidence>
<evidence type="ECO:0000313" key="9">
    <source>
        <dbReference type="Proteomes" id="UP000295058"/>
    </source>
</evidence>